<dbReference type="EMBL" id="CACRSL010000005">
    <property type="protein sequence ID" value="VYT23932.1"/>
    <property type="molecule type" value="Genomic_DNA"/>
</dbReference>
<proteinExistence type="predicted"/>
<gene>
    <name evidence="2" type="ORF">AULFYP135_02212</name>
</gene>
<feature type="signal peptide" evidence="1">
    <location>
        <begin position="1"/>
        <end position="26"/>
    </location>
</feature>
<sequence length="345" mass="39174">MNWMKRLTAIALCGVLVASFAGCSGADTTWIAKYGDTKLPAGVYIATMMDVYSEAKYRVPDQKGDLLSQQIDEVNADEWIRNETMNRVKEHIAIDQLFDEMGLSFTEEQQKQIDDSFTYQWGMLQKIYELNGVGETSLKLNLENNAKVNVLFQAIYGKDGTKAVSDEELLDKIEQDYAKTQYILLSKVDNTGTALPEDKLATVKELAESYLARAQAGEKILDLILEEEKRTAENPDDVHSHEDETIHDALVSKENSNFPKEFVEAIFQKELNEPFLVETEEYLFVATRLSVRDEKMLESLRNTALLSLKSEEFQKDLEDRANSLENVTINEGAVNRYTPKKIRLG</sequence>
<dbReference type="AlphaFoldDB" id="A0A6N2V4R0"/>
<dbReference type="SUPFAM" id="SSF109998">
    <property type="entry name" value="Triger factor/SurA peptide-binding domain-like"/>
    <property type="match status" value="1"/>
</dbReference>
<dbReference type="InterPro" id="IPR027304">
    <property type="entry name" value="Trigger_fact/SurA_dom_sf"/>
</dbReference>
<protein>
    <recommendedName>
        <fullName evidence="3">Peptidylprolyl isomerase</fullName>
    </recommendedName>
</protein>
<reference evidence="2" key="1">
    <citation type="submission" date="2019-11" db="EMBL/GenBank/DDBJ databases">
        <authorList>
            <person name="Feng L."/>
        </authorList>
    </citation>
    <scope>NUCLEOTIDE SEQUENCE</scope>
    <source>
        <strain evidence="2">AundefinedLFYP135</strain>
    </source>
</reference>
<organism evidence="2">
    <name type="scientific">uncultured Anaerotruncus sp</name>
    <dbReference type="NCBI Taxonomy" id="905011"/>
    <lineage>
        <taxon>Bacteria</taxon>
        <taxon>Bacillati</taxon>
        <taxon>Bacillota</taxon>
        <taxon>Clostridia</taxon>
        <taxon>Eubacteriales</taxon>
        <taxon>Oscillospiraceae</taxon>
        <taxon>Anaerotruncus</taxon>
        <taxon>environmental samples</taxon>
    </lineage>
</organism>
<accession>A0A6N2V4R0</accession>
<feature type="chain" id="PRO_5027038721" description="Peptidylprolyl isomerase" evidence="1">
    <location>
        <begin position="27"/>
        <end position="345"/>
    </location>
</feature>
<keyword evidence="1" id="KW-0732">Signal</keyword>
<name>A0A6N2V4R0_9FIRM</name>
<dbReference type="PROSITE" id="PS51257">
    <property type="entry name" value="PROKAR_LIPOPROTEIN"/>
    <property type="match status" value="1"/>
</dbReference>
<evidence type="ECO:0000256" key="1">
    <source>
        <dbReference type="SAM" id="SignalP"/>
    </source>
</evidence>
<evidence type="ECO:0000313" key="2">
    <source>
        <dbReference type="EMBL" id="VYT23932.1"/>
    </source>
</evidence>
<evidence type="ECO:0008006" key="3">
    <source>
        <dbReference type="Google" id="ProtNLM"/>
    </source>
</evidence>